<organism evidence="2 3">
    <name type="scientific">Lophiotrema nucula</name>
    <dbReference type="NCBI Taxonomy" id="690887"/>
    <lineage>
        <taxon>Eukaryota</taxon>
        <taxon>Fungi</taxon>
        <taxon>Dikarya</taxon>
        <taxon>Ascomycota</taxon>
        <taxon>Pezizomycotina</taxon>
        <taxon>Dothideomycetes</taxon>
        <taxon>Pleosporomycetidae</taxon>
        <taxon>Pleosporales</taxon>
        <taxon>Lophiotremataceae</taxon>
        <taxon>Lophiotrema</taxon>
    </lineage>
</organism>
<keyword evidence="1" id="KW-1133">Transmembrane helix</keyword>
<evidence type="ECO:0000313" key="2">
    <source>
        <dbReference type="EMBL" id="KAF2114970.1"/>
    </source>
</evidence>
<proteinExistence type="predicted"/>
<evidence type="ECO:0000313" key="3">
    <source>
        <dbReference type="Proteomes" id="UP000799770"/>
    </source>
</evidence>
<name>A0A6A5Z685_9PLEO</name>
<protein>
    <submittedName>
        <fullName evidence="2">Uncharacterized protein</fullName>
    </submittedName>
</protein>
<gene>
    <name evidence="2" type="ORF">BDV96DRAFT_90212</name>
</gene>
<keyword evidence="3" id="KW-1185">Reference proteome</keyword>
<keyword evidence="1" id="KW-0472">Membrane</keyword>
<sequence>MTMVCFFRLFRHSRPIKSSRSGSRCIFLLFYDMWAGPRANGCYMREEGDDKSQWLLADISDVGMGLSCALACGCFLIFVAHHGGSFHYSEEIWPSFGGHVLLTVSAIDLRAATRELWRAVSTTRSCSWVIWFRRRFTYLFLQPRWLSMTSRILFMFCMWVSWWVLPFLSVLLGIPVDLVDPRSNQGPLFSPRVCSPSHSVAVH</sequence>
<dbReference type="AlphaFoldDB" id="A0A6A5Z685"/>
<accession>A0A6A5Z685</accession>
<reference evidence="2" key="1">
    <citation type="journal article" date="2020" name="Stud. Mycol.">
        <title>101 Dothideomycetes genomes: a test case for predicting lifestyles and emergence of pathogens.</title>
        <authorList>
            <person name="Haridas S."/>
            <person name="Albert R."/>
            <person name="Binder M."/>
            <person name="Bloem J."/>
            <person name="Labutti K."/>
            <person name="Salamov A."/>
            <person name="Andreopoulos B."/>
            <person name="Baker S."/>
            <person name="Barry K."/>
            <person name="Bills G."/>
            <person name="Bluhm B."/>
            <person name="Cannon C."/>
            <person name="Castanera R."/>
            <person name="Culley D."/>
            <person name="Daum C."/>
            <person name="Ezra D."/>
            <person name="Gonzalez J."/>
            <person name="Henrissat B."/>
            <person name="Kuo A."/>
            <person name="Liang C."/>
            <person name="Lipzen A."/>
            <person name="Lutzoni F."/>
            <person name="Magnuson J."/>
            <person name="Mondo S."/>
            <person name="Nolan M."/>
            <person name="Ohm R."/>
            <person name="Pangilinan J."/>
            <person name="Park H.-J."/>
            <person name="Ramirez L."/>
            <person name="Alfaro M."/>
            <person name="Sun H."/>
            <person name="Tritt A."/>
            <person name="Yoshinaga Y."/>
            <person name="Zwiers L.-H."/>
            <person name="Turgeon B."/>
            <person name="Goodwin S."/>
            <person name="Spatafora J."/>
            <person name="Crous P."/>
            <person name="Grigoriev I."/>
        </authorList>
    </citation>
    <scope>NUCLEOTIDE SEQUENCE</scope>
    <source>
        <strain evidence="2">CBS 627.86</strain>
    </source>
</reference>
<evidence type="ECO:0000256" key="1">
    <source>
        <dbReference type="SAM" id="Phobius"/>
    </source>
</evidence>
<dbReference type="Proteomes" id="UP000799770">
    <property type="component" value="Unassembled WGS sequence"/>
</dbReference>
<feature type="transmembrane region" description="Helical" evidence="1">
    <location>
        <begin position="152"/>
        <end position="174"/>
    </location>
</feature>
<dbReference type="EMBL" id="ML977324">
    <property type="protein sequence ID" value="KAF2114970.1"/>
    <property type="molecule type" value="Genomic_DNA"/>
</dbReference>
<keyword evidence="1" id="KW-0812">Transmembrane</keyword>